<dbReference type="PROSITE" id="PS50005">
    <property type="entry name" value="TPR"/>
    <property type="match status" value="2"/>
</dbReference>
<dbReference type="GO" id="GO:0006620">
    <property type="term" value="P:post-translational protein targeting to endoplasmic reticulum membrane"/>
    <property type="evidence" value="ECO:0007669"/>
    <property type="project" value="TreeGrafter"/>
</dbReference>
<dbReference type="Gene3D" id="1.25.40.10">
    <property type="entry name" value="Tetratricopeptide repeat domain"/>
    <property type="match status" value="2"/>
</dbReference>
<evidence type="ECO:0000256" key="1">
    <source>
        <dbReference type="ARBA" id="ARBA00022737"/>
    </source>
</evidence>
<dbReference type="PROSITE" id="PS50293">
    <property type="entry name" value="TPR_REGION"/>
    <property type="match status" value="1"/>
</dbReference>
<name>Q1IK32_KORVE</name>
<keyword evidence="2 3" id="KW-0802">TPR repeat</keyword>
<feature type="repeat" description="TPR" evidence="3">
    <location>
        <begin position="181"/>
        <end position="214"/>
    </location>
</feature>
<evidence type="ECO:0000256" key="4">
    <source>
        <dbReference type="SAM" id="MobiDB-lite"/>
    </source>
</evidence>
<dbReference type="GO" id="GO:0060090">
    <property type="term" value="F:molecular adaptor activity"/>
    <property type="evidence" value="ECO:0007669"/>
    <property type="project" value="TreeGrafter"/>
</dbReference>
<dbReference type="KEGG" id="aba:Acid345_3768"/>
<evidence type="ECO:0000256" key="2">
    <source>
        <dbReference type="ARBA" id="ARBA00022803"/>
    </source>
</evidence>
<dbReference type="eggNOG" id="COG0457">
    <property type="taxonomic scope" value="Bacteria"/>
</dbReference>
<dbReference type="STRING" id="204669.Acid345_3768"/>
<sequence length="299" mass="33865">MATWGFLREHALSPLVSRQRRWHVNRRIMIQLCAFLLGLPLLAQTPTPTPPPPQQTPLEDPGLQRPAPPVTLLPLDTSTAAELEAQGDQLRGHNLYLDAVDSYKAAIRKEPTPSLYNKLGIALIQLRHPEESIETLNHAIKMQKDFSDAWNNRGGAYYMEGNFKKASKDFEHAIKINADNASYHSNLGSAYFNRHDYIKASKEYTIALKLDPYVFERSSKMGITASMGKPSDRAEFEYMMAKLFAQTGDAVDCLLHLRKAMEEGYKNINNVYKDQEFAAVRADQRFKDLMAQKPEAIPQ</sequence>
<gene>
    <name evidence="5" type="ordered locus">Acid345_3768</name>
</gene>
<feature type="repeat" description="TPR" evidence="3">
    <location>
        <begin position="147"/>
        <end position="180"/>
    </location>
</feature>
<dbReference type="Pfam" id="PF13414">
    <property type="entry name" value="TPR_11"/>
    <property type="match status" value="1"/>
</dbReference>
<evidence type="ECO:0000313" key="6">
    <source>
        <dbReference type="Proteomes" id="UP000002432"/>
    </source>
</evidence>
<accession>Q1IK32</accession>
<feature type="region of interest" description="Disordered" evidence="4">
    <location>
        <begin position="44"/>
        <end position="68"/>
    </location>
</feature>
<dbReference type="HOGENOM" id="CLU_929952_0_0_0"/>
<dbReference type="GO" id="GO:0016020">
    <property type="term" value="C:membrane"/>
    <property type="evidence" value="ECO:0007669"/>
    <property type="project" value="TreeGrafter"/>
</dbReference>
<dbReference type="Pfam" id="PF13181">
    <property type="entry name" value="TPR_8"/>
    <property type="match status" value="1"/>
</dbReference>
<protein>
    <submittedName>
        <fullName evidence="5">Tetratricopeptide repeat protein</fullName>
    </submittedName>
</protein>
<organism evidence="5 6">
    <name type="scientific">Koribacter versatilis (strain Ellin345)</name>
    <dbReference type="NCBI Taxonomy" id="204669"/>
    <lineage>
        <taxon>Bacteria</taxon>
        <taxon>Pseudomonadati</taxon>
        <taxon>Acidobacteriota</taxon>
        <taxon>Terriglobia</taxon>
        <taxon>Terriglobales</taxon>
        <taxon>Candidatus Korobacteraceae</taxon>
        <taxon>Candidatus Korobacter</taxon>
    </lineage>
</organism>
<dbReference type="EMBL" id="CP000360">
    <property type="protein sequence ID" value="ABF42768.1"/>
    <property type="molecule type" value="Genomic_DNA"/>
</dbReference>
<dbReference type="EnsemblBacteria" id="ABF42768">
    <property type="protein sequence ID" value="ABF42768"/>
    <property type="gene ID" value="Acid345_3768"/>
</dbReference>
<keyword evidence="1" id="KW-0677">Repeat</keyword>
<dbReference type="GO" id="GO:0072380">
    <property type="term" value="C:TRC complex"/>
    <property type="evidence" value="ECO:0007669"/>
    <property type="project" value="TreeGrafter"/>
</dbReference>
<keyword evidence="6" id="KW-1185">Reference proteome</keyword>
<dbReference type="PANTHER" id="PTHR45831">
    <property type="entry name" value="LD24721P"/>
    <property type="match status" value="1"/>
</dbReference>
<evidence type="ECO:0000313" key="5">
    <source>
        <dbReference type="EMBL" id="ABF42768.1"/>
    </source>
</evidence>
<dbReference type="InterPro" id="IPR011990">
    <property type="entry name" value="TPR-like_helical_dom_sf"/>
</dbReference>
<dbReference type="PANTHER" id="PTHR45831:SF5">
    <property type="entry name" value="STI1 DOMAIN-CONTAINING PROTEIN"/>
    <property type="match status" value="1"/>
</dbReference>
<dbReference type="SUPFAM" id="SSF48452">
    <property type="entry name" value="TPR-like"/>
    <property type="match status" value="1"/>
</dbReference>
<dbReference type="OrthoDB" id="112132at2"/>
<proteinExistence type="predicted"/>
<dbReference type="InterPro" id="IPR047150">
    <property type="entry name" value="SGT"/>
</dbReference>
<dbReference type="SMART" id="SM00028">
    <property type="entry name" value="TPR"/>
    <property type="match status" value="4"/>
</dbReference>
<dbReference type="NCBIfam" id="NF047558">
    <property type="entry name" value="TPR_END_plus"/>
    <property type="match status" value="1"/>
</dbReference>
<dbReference type="Proteomes" id="UP000002432">
    <property type="component" value="Chromosome"/>
</dbReference>
<dbReference type="InterPro" id="IPR019734">
    <property type="entry name" value="TPR_rpt"/>
</dbReference>
<dbReference type="AlphaFoldDB" id="Q1IK32"/>
<evidence type="ECO:0000256" key="3">
    <source>
        <dbReference type="PROSITE-ProRule" id="PRU00339"/>
    </source>
</evidence>
<reference evidence="5 6" key="1">
    <citation type="journal article" date="2009" name="Appl. Environ. Microbiol.">
        <title>Three genomes from the phylum Acidobacteria provide insight into the lifestyles of these microorganisms in soils.</title>
        <authorList>
            <person name="Ward N.L."/>
            <person name="Challacombe J.F."/>
            <person name="Janssen P.H."/>
            <person name="Henrissat B."/>
            <person name="Coutinho P.M."/>
            <person name="Wu M."/>
            <person name="Xie G."/>
            <person name="Haft D.H."/>
            <person name="Sait M."/>
            <person name="Badger J."/>
            <person name="Barabote R.D."/>
            <person name="Bradley B."/>
            <person name="Brettin T.S."/>
            <person name="Brinkac L.M."/>
            <person name="Bruce D."/>
            <person name="Creasy T."/>
            <person name="Daugherty S.C."/>
            <person name="Davidsen T.M."/>
            <person name="DeBoy R.T."/>
            <person name="Detter J.C."/>
            <person name="Dodson R.J."/>
            <person name="Durkin A.S."/>
            <person name="Ganapathy A."/>
            <person name="Gwinn-Giglio M."/>
            <person name="Han C.S."/>
            <person name="Khouri H."/>
            <person name="Kiss H."/>
            <person name="Kothari S.P."/>
            <person name="Madupu R."/>
            <person name="Nelson K.E."/>
            <person name="Nelson W.C."/>
            <person name="Paulsen I."/>
            <person name="Penn K."/>
            <person name="Ren Q."/>
            <person name="Rosovitz M.J."/>
            <person name="Selengut J.D."/>
            <person name="Shrivastava S."/>
            <person name="Sullivan S.A."/>
            <person name="Tapia R."/>
            <person name="Thompson L.S."/>
            <person name="Watkins K.L."/>
            <person name="Yang Q."/>
            <person name="Yu C."/>
            <person name="Zafar N."/>
            <person name="Zhou L."/>
            <person name="Kuske C.R."/>
        </authorList>
    </citation>
    <scope>NUCLEOTIDE SEQUENCE [LARGE SCALE GENOMIC DNA]</scope>
    <source>
        <strain evidence="5 6">Ellin345</strain>
    </source>
</reference>